<evidence type="ECO:0000256" key="1">
    <source>
        <dbReference type="ARBA" id="ARBA00001970"/>
    </source>
</evidence>
<protein>
    <submittedName>
        <fullName evidence="15">Cytochrome b561</fullName>
    </submittedName>
</protein>
<evidence type="ECO:0000313" key="15">
    <source>
        <dbReference type="EMBL" id="MBB3939748.1"/>
    </source>
</evidence>
<keyword evidence="3" id="KW-0813">Transport</keyword>
<dbReference type="InterPro" id="IPR011577">
    <property type="entry name" value="Cyt_b561_bac/Ni-Hgenase"/>
</dbReference>
<organism evidence="15 16">
    <name type="scientific">Novosphingobium fluoreni</name>
    <dbReference type="NCBI Taxonomy" id="1391222"/>
    <lineage>
        <taxon>Bacteria</taxon>
        <taxon>Pseudomonadati</taxon>
        <taxon>Pseudomonadota</taxon>
        <taxon>Alphaproteobacteria</taxon>
        <taxon>Sphingomonadales</taxon>
        <taxon>Sphingomonadaceae</taxon>
        <taxon>Novosphingobium</taxon>
    </lineage>
</organism>
<dbReference type="PANTHER" id="PTHR30529:SF1">
    <property type="entry name" value="CYTOCHROME B561 HOMOLOG 2"/>
    <property type="match status" value="1"/>
</dbReference>
<evidence type="ECO:0000256" key="4">
    <source>
        <dbReference type="ARBA" id="ARBA00022475"/>
    </source>
</evidence>
<feature type="transmembrane region" description="Helical" evidence="13">
    <location>
        <begin position="46"/>
        <end position="66"/>
    </location>
</feature>
<dbReference type="GO" id="GO:0009055">
    <property type="term" value="F:electron transfer activity"/>
    <property type="evidence" value="ECO:0007669"/>
    <property type="project" value="InterPro"/>
</dbReference>
<evidence type="ECO:0000256" key="9">
    <source>
        <dbReference type="ARBA" id="ARBA00022989"/>
    </source>
</evidence>
<dbReference type="GO" id="GO:0046872">
    <property type="term" value="F:metal ion binding"/>
    <property type="evidence" value="ECO:0007669"/>
    <property type="project" value="UniProtKB-KW"/>
</dbReference>
<comment type="subcellular location">
    <subcellularLocation>
        <location evidence="2">Cell membrane</location>
        <topology evidence="2">Multi-pass membrane protein</topology>
    </subcellularLocation>
</comment>
<evidence type="ECO:0000256" key="11">
    <source>
        <dbReference type="ARBA" id="ARBA00023136"/>
    </source>
</evidence>
<comment type="caution">
    <text evidence="15">The sequence shown here is derived from an EMBL/GenBank/DDBJ whole genome shotgun (WGS) entry which is preliminary data.</text>
</comment>
<comment type="cofactor">
    <cofactor evidence="1">
        <name>heme b</name>
        <dbReference type="ChEBI" id="CHEBI:60344"/>
    </cofactor>
</comment>
<evidence type="ECO:0000256" key="7">
    <source>
        <dbReference type="ARBA" id="ARBA00022723"/>
    </source>
</evidence>
<keyword evidence="10" id="KW-0408">Iron</keyword>
<evidence type="ECO:0000256" key="12">
    <source>
        <dbReference type="ARBA" id="ARBA00037975"/>
    </source>
</evidence>
<evidence type="ECO:0000256" key="6">
    <source>
        <dbReference type="ARBA" id="ARBA00022692"/>
    </source>
</evidence>
<evidence type="ECO:0000259" key="14">
    <source>
        <dbReference type="Pfam" id="PF01292"/>
    </source>
</evidence>
<dbReference type="GO" id="GO:0020037">
    <property type="term" value="F:heme binding"/>
    <property type="evidence" value="ECO:0007669"/>
    <property type="project" value="TreeGrafter"/>
</dbReference>
<keyword evidence="8" id="KW-0249">Electron transport</keyword>
<evidence type="ECO:0000256" key="2">
    <source>
        <dbReference type="ARBA" id="ARBA00004651"/>
    </source>
</evidence>
<dbReference type="Pfam" id="PF01292">
    <property type="entry name" value="Ni_hydr_CYTB"/>
    <property type="match status" value="1"/>
</dbReference>
<name>A0A7W6C2Q6_9SPHN</name>
<keyword evidence="9 13" id="KW-1133">Transmembrane helix</keyword>
<keyword evidence="7" id="KW-0479">Metal-binding</keyword>
<comment type="similarity">
    <text evidence="12">Belongs to the cytochrome b561 family.</text>
</comment>
<reference evidence="15 16" key="1">
    <citation type="submission" date="2020-08" db="EMBL/GenBank/DDBJ databases">
        <title>Genomic Encyclopedia of Type Strains, Phase IV (KMG-IV): sequencing the most valuable type-strain genomes for metagenomic binning, comparative biology and taxonomic classification.</title>
        <authorList>
            <person name="Goeker M."/>
        </authorList>
    </citation>
    <scope>NUCLEOTIDE SEQUENCE [LARGE SCALE GENOMIC DNA]</scope>
    <source>
        <strain evidence="15 16">DSM 27568</strain>
    </source>
</reference>
<feature type="domain" description="Cytochrome b561 bacterial/Ni-hydrogenase" evidence="14">
    <location>
        <begin position="8"/>
        <end position="177"/>
    </location>
</feature>
<keyword evidence="6 13" id="KW-0812">Transmembrane</keyword>
<evidence type="ECO:0000256" key="3">
    <source>
        <dbReference type="ARBA" id="ARBA00022448"/>
    </source>
</evidence>
<dbReference type="PANTHER" id="PTHR30529">
    <property type="entry name" value="CYTOCHROME B561"/>
    <property type="match status" value="1"/>
</dbReference>
<evidence type="ECO:0000256" key="10">
    <source>
        <dbReference type="ARBA" id="ARBA00023004"/>
    </source>
</evidence>
<keyword evidence="5" id="KW-0349">Heme</keyword>
<dbReference type="GO" id="GO:0022904">
    <property type="term" value="P:respiratory electron transport chain"/>
    <property type="evidence" value="ECO:0007669"/>
    <property type="project" value="InterPro"/>
</dbReference>
<keyword evidence="16" id="KW-1185">Reference proteome</keyword>
<dbReference type="SUPFAM" id="SSF81342">
    <property type="entry name" value="Transmembrane di-heme cytochromes"/>
    <property type="match status" value="1"/>
</dbReference>
<dbReference type="InterPro" id="IPR016174">
    <property type="entry name" value="Di-haem_cyt_TM"/>
</dbReference>
<dbReference type="EMBL" id="JACIDY010000002">
    <property type="protein sequence ID" value="MBB3939748.1"/>
    <property type="molecule type" value="Genomic_DNA"/>
</dbReference>
<dbReference type="AlphaFoldDB" id="A0A7W6C2Q6"/>
<proteinExistence type="inferred from homology"/>
<evidence type="ECO:0000256" key="5">
    <source>
        <dbReference type="ARBA" id="ARBA00022617"/>
    </source>
</evidence>
<keyword evidence="4" id="KW-1003">Cell membrane</keyword>
<dbReference type="RefSeq" id="WP_183616421.1">
    <property type="nucleotide sequence ID" value="NZ_JACIDY010000002.1"/>
</dbReference>
<accession>A0A7W6C2Q6</accession>
<feature type="transmembrane region" description="Helical" evidence="13">
    <location>
        <begin position="145"/>
        <end position="161"/>
    </location>
</feature>
<evidence type="ECO:0000256" key="8">
    <source>
        <dbReference type="ARBA" id="ARBA00022982"/>
    </source>
</evidence>
<dbReference type="GO" id="GO:0005886">
    <property type="term" value="C:plasma membrane"/>
    <property type="evidence" value="ECO:0007669"/>
    <property type="project" value="UniProtKB-SubCell"/>
</dbReference>
<keyword evidence="11 13" id="KW-0472">Membrane</keyword>
<evidence type="ECO:0000313" key="16">
    <source>
        <dbReference type="Proteomes" id="UP000561459"/>
    </source>
</evidence>
<dbReference type="InterPro" id="IPR052168">
    <property type="entry name" value="Cytochrome_b561_oxidase"/>
</dbReference>
<evidence type="ECO:0000256" key="13">
    <source>
        <dbReference type="SAM" id="Phobius"/>
    </source>
</evidence>
<feature type="transmembrane region" description="Helical" evidence="13">
    <location>
        <begin position="12"/>
        <end position="34"/>
    </location>
</feature>
<feature type="transmembrane region" description="Helical" evidence="13">
    <location>
        <begin position="86"/>
        <end position="109"/>
    </location>
</feature>
<sequence>MIHETVPRYGGVAIVLHWLIALLIATNFILVWTAEDLPEAQQMQQIALHKSVGISVLILSVIRILWRIAHRPPPLQRSLQPWERVLARAVHTLFYVAMIGIPLAGWAMVSARGPVSVFGLFSMPALPVPTTKAAGDTFFGIHENLATLFLVLAGIHVLGALKHQFLDRDGTLGRMIPFLGRPRV</sequence>
<dbReference type="Gene3D" id="1.20.950.20">
    <property type="entry name" value="Transmembrane di-heme cytochromes, Chain C"/>
    <property type="match status" value="1"/>
</dbReference>
<dbReference type="Proteomes" id="UP000561459">
    <property type="component" value="Unassembled WGS sequence"/>
</dbReference>
<gene>
    <name evidence="15" type="ORF">GGR39_001388</name>
</gene>